<evidence type="ECO:0000313" key="3">
    <source>
        <dbReference type="Proteomes" id="UP000230750"/>
    </source>
</evidence>
<name>A0A2G8JUY3_STIJA</name>
<organism evidence="2 3">
    <name type="scientific">Stichopus japonicus</name>
    <name type="common">Sea cucumber</name>
    <dbReference type="NCBI Taxonomy" id="307972"/>
    <lineage>
        <taxon>Eukaryota</taxon>
        <taxon>Metazoa</taxon>
        <taxon>Echinodermata</taxon>
        <taxon>Eleutherozoa</taxon>
        <taxon>Echinozoa</taxon>
        <taxon>Holothuroidea</taxon>
        <taxon>Aspidochirotacea</taxon>
        <taxon>Aspidochirotida</taxon>
        <taxon>Stichopodidae</taxon>
        <taxon>Apostichopus</taxon>
    </lineage>
</organism>
<reference evidence="2 3" key="1">
    <citation type="journal article" date="2017" name="PLoS Biol.">
        <title>The sea cucumber genome provides insights into morphological evolution and visceral regeneration.</title>
        <authorList>
            <person name="Zhang X."/>
            <person name="Sun L."/>
            <person name="Yuan J."/>
            <person name="Sun Y."/>
            <person name="Gao Y."/>
            <person name="Zhang L."/>
            <person name="Li S."/>
            <person name="Dai H."/>
            <person name="Hamel J.F."/>
            <person name="Liu C."/>
            <person name="Yu Y."/>
            <person name="Liu S."/>
            <person name="Lin W."/>
            <person name="Guo K."/>
            <person name="Jin S."/>
            <person name="Xu P."/>
            <person name="Storey K.B."/>
            <person name="Huan P."/>
            <person name="Zhang T."/>
            <person name="Zhou Y."/>
            <person name="Zhang J."/>
            <person name="Lin C."/>
            <person name="Li X."/>
            <person name="Xing L."/>
            <person name="Huo D."/>
            <person name="Sun M."/>
            <person name="Wang L."/>
            <person name="Mercier A."/>
            <person name="Li F."/>
            <person name="Yang H."/>
            <person name="Xiang J."/>
        </authorList>
    </citation>
    <scope>NUCLEOTIDE SEQUENCE [LARGE SCALE GENOMIC DNA]</scope>
    <source>
        <strain evidence="2">Shaxun</strain>
        <tissue evidence="2">Muscle</tissue>
    </source>
</reference>
<dbReference type="Proteomes" id="UP000230750">
    <property type="component" value="Unassembled WGS sequence"/>
</dbReference>
<feature type="compositionally biased region" description="Polar residues" evidence="1">
    <location>
        <begin position="317"/>
        <end position="326"/>
    </location>
</feature>
<feature type="region of interest" description="Disordered" evidence="1">
    <location>
        <begin position="23"/>
        <end position="97"/>
    </location>
</feature>
<comment type="caution">
    <text evidence="2">The sequence shown here is derived from an EMBL/GenBank/DDBJ whole genome shotgun (WGS) entry which is preliminary data.</text>
</comment>
<feature type="region of interest" description="Disordered" evidence="1">
    <location>
        <begin position="199"/>
        <end position="231"/>
    </location>
</feature>
<protein>
    <submittedName>
        <fullName evidence="2">Uncharacterized protein</fullName>
    </submittedName>
</protein>
<dbReference type="EMBL" id="MRZV01001225">
    <property type="protein sequence ID" value="PIK39577.1"/>
    <property type="molecule type" value="Genomic_DNA"/>
</dbReference>
<accession>A0A2G8JUY3</accession>
<feature type="region of interest" description="Disordered" evidence="1">
    <location>
        <begin position="102"/>
        <end position="121"/>
    </location>
</feature>
<feature type="compositionally biased region" description="Basic and acidic residues" evidence="1">
    <location>
        <begin position="59"/>
        <end position="69"/>
    </location>
</feature>
<feature type="compositionally biased region" description="Polar residues" evidence="1">
    <location>
        <begin position="35"/>
        <end position="58"/>
    </location>
</feature>
<evidence type="ECO:0000256" key="1">
    <source>
        <dbReference type="SAM" id="MobiDB-lite"/>
    </source>
</evidence>
<evidence type="ECO:0000313" key="2">
    <source>
        <dbReference type="EMBL" id="PIK39577.1"/>
    </source>
</evidence>
<feature type="compositionally biased region" description="Polar residues" evidence="1">
    <location>
        <begin position="199"/>
        <end position="221"/>
    </location>
</feature>
<dbReference type="AlphaFoldDB" id="A0A2G8JUY3"/>
<feature type="region of interest" description="Disordered" evidence="1">
    <location>
        <begin position="313"/>
        <end position="333"/>
    </location>
</feature>
<proteinExistence type="predicted"/>
<keyword evidence="3" id="KW-1185">Reference proteome</keyword>
<sequence length="520" mass="55593">MESGHIPQFREHFLDQLVKTFESAKHWQPPVKSLKGNQDGTSNTAEVTSSDAKSVSSPEQEKEEKDQNAVKETNTPTAGLESPPEAPISPREDNAQPIERLEKVVSPQNVTPTTTAAVTGSHTAGPILTQTSAAAPVTSVELTRAMQSPVNLEEQPKIPVVAAASDPASGVVAPQPVYPTTNIQAATTKTAQPTVARQLSGGQATDVPVQTDNAPVSNTTDVPDIQPSLEGNTQPVVVTSATGQPTTYVKHATQQNVVLPTQDPSHPSSVSISQPITAKQQLLAGQQAAANQQQGLQSQQALADLDQKLSKLHNKKQPQQQKSAFSQPPVQNPAAPVQQFLQQTQPPLPGGMMGANVQQPMAGQAGQPVYGLPVAKQQMQLYYLQQQTGILWEHFFQLPPGVDPMAFYGQQQMYPQHHQQQQQVKASTKVHAASTATRYATGCWYDATIRYAATTTTTRCASTGIWYATTGFWYATTNGHASTAESTPTSGIAPTSCRPFAAKCCSPSKAERPADTKSRC</sequence>
<gene>
    <name evidence="2" type="ORF">BSL78_23584</name>
</gene>
<feature type="compositionally biased region" description="Polar residues" evidence="1">
    <location>
        <begin position="106"/>
        <end position="121"/>
    </location>
</feature>